<evidence type="ECO:0000259" key="12">
    <source>
        <dbReference type="Pfam" id="PF05697"/>
    </source>
</evidence>
<comment type="catalytic activity">
    <reaction evidence="1 11">
        <text>[protein]-peptidylproline (omega=180) = [protein]-peptidylproline (omega=0)</text>
        <dbReference type="Rhea" id="RHEA:16237"/>
        <dbReference type="Rhea" id="RHEA-COMP:10747"/>
        <dbReference type="Rhea" id="RHEA-COMP:10748"/>
        <dbReference type="ChEBI" id="CHEBI:83833"/>
        <dbReference type="ChEBI" id="CHEBI:83834"/>
        <dbReference type="EC" id="5.2.1.8"/>
    </reaction>
</comment>
<organism evidence="14 15">
    <name type="scientific">Candidatus Erwinia haradaeae</name>
    <dbReference type="NCBI Taxonomy" id="1922217"/>
    <lineage>
        <taxon>Bacteria</taxon>
        <taxon>Pseudomonadati</taxon>
        <taxon>Pseudomonadota</taxon>
        <taxon>Gammaproteobacteria</taxon>
        <taxon>Enterobacterales</taxon>
        <taxon>Erwiniaceae</taxon>
        <taxon>Erwinia</taxon>
    </lineage>
</organism>
<dbReference type="PIRSF" id="PIRSF003095">
    <property type="entry name" value="Trigger_factor"/>
    <property type="match status" value="1"/>
</dbReference>
<evidence type="ECO:0000256" key="9">
    <source>
        <dbReference type="ARBA" id="ARBA00023306"/>
    </source>
</evidence>
<evidence type="ECO:0000256" key="1">
    <source>
        <dbReference type="ARBA" id="ARBA00000971"/>
    </source>
</evidence>
<sequence length="434" mass="49949">MKALTNNTQDFNKCITLTIEKIVIEDTVKKKLAQIAKKSKIDGFRPGKAPLHIIEQYHGHSIRQDVINELMQRYFMDMMIKNQLHPSSNPVYIILESADDKDITFSVKFDVYPAIEIKGIQNIQIEKPIITVTESDVDSMIQILRQQKAIWKETYAPIRIKDRVTIKFSGFKNNDALPNLKESNLVLIIGDGQMTSVFEEGIIGHKTGEHFTSEICFPKNHNNLALQGQTIKFDILVKKVETYTLPEIDTDFIKKFGVKEGSLKTLHAEVRQNMQRELNNAVRHFIKSQVIIGLVQTNYIEIPDTLVDSKMALLEKQKNNNYHNTTKKKVNSSKMISFEETKHSILVNLLLTQVIYNYNITTNKERVRALIEEIASAYDDPKAVIAQYQSNTELMKNIYNTDLEEQAVEAILRKAQIIEKCTTFQEFMYPPIKH</sequence>
<dbReference type="GO" id="GO:0015031">
    <property type="term" value="P:protein transport"/>
    <property type="evidence" value="ECO:0007669"/>
    <property type="project" value="UniProtKB-UniRule"/>
</dbReference>
<dbReference type="PANTHER" id="PTHR30560:SF3">
    <property type="entry name" value="TRIGGER FACTOR-LIKE PROTEIN TIG, CHLOROPLASTIC"/>
    <property type="match status" value="1"/>
</dbReference>
<dbReference type="HAMAP" id="MF_00303">
    <property type="entry name" value="Trigger_factor_Tig"/>
    <property type="match status" value="1"/>
</dbReference>
<evidence type="ECO:0000313" key="14">
    <source>
        <dbReference type="EMBL" id="VFP86360.1"/>
    </source>
</evidence>
<accession>A0A451DI74</accession>
<dbReference type="OrthoDB" id="9767721at2"/>
<evidence type="ECO:0000256" key="5">
    <source>
        <dbReference type="ARBA" id="ARBA00022618"/>
    </source>
</evidence>
<dbReference type="SUPFAM" id="SSF102735">
    <property type="entry name" value="Trigger factor ribosome-binding domain"/>
    <property type="match status" value="1"/>
</dbReference>
<dbReference type="Gene3D" id="3.10.50.40">
    <property type="match status" value="1"/>
</dbReference>
<keyword evidence="7 11" id="KW-0143">Chaperone</keyword>
<dbReference type="GO" id="GO:0044183">
    <property type="term" value="F:protein folding chaperone"/>
    <property type="evidence" value="ECO:0007669"/>
    <property type="project" value="TreeGrafter"/>
</dbReference>
<dbReference type="InterPro" id="IPR037041">
    <property type="entry name" value="Trigger_fac_C_sf"/>
</dbReference>
<dbReference type="Pfam" id="PF05697">
    <property type="entry name" value="Trigger_N"/>
    <property type="match status" value="1"/>
</dbReference>
<keyword evidence="9 11" id="KW-0131">Cell cycle</keyword>
<evidence type="ECO:0000256" key="10">
    <source>
        <dbReference type="ARBA" id="ARBA00029986"/>
    </source>
</evidence>
<keyword evidence="11" id="KW-0963">Cytoplasm</keyword>
<evidence type="ECO:0000256" key="8">
    <source>
        <dbReference type="ARBA" id="ARBA00023235"/>
    </source>
</evidence>
<evidence type="ECO:0000256" key="7">
    <source>
        <dbReference type="ARBA" id="ARBA00023186"/>
    </source>
</evidence>
<evidence type="ECO:0000259" key="13">
    <source>
        <dbReference type="Pfam" id="PF05698"/>
    </source>
</evidence>
<dbReference type="GO" id="GO:0003755">
    <property type="term" value="F:peptidyl-prolyl cis-trans isomerase activity"/>
    <property type="evidence" value="ECO:0007669"/>
    <property type="project" value="UniProtKB-UniRule"/>
</dbReference>
<keyword evidence="8 11" id="KW-0413">Isomerase</keyword>
<feature type="domain" description="Trigger factor C-terminal" evidence="13">
    <location>
        <begin position="262"/>
        <end position="412"/>
    </location>
</feature>
<dbReference type="SUPFAM" id="SSF54534">
    <property type="entry name" value="FKBP-like"/>
    <property type="match status" value="1"/>
</dbReference>
<dbReference type="InterPro" id="IPR027304">
    <property type="entry name" value="Trigger_fact/SurA_dom_sf"/>
</dbReference>
<comment type="subcellular location">
    <subcellularLocation>
        <location evidence="11">Cytoplasm</location>
    </subcellularLocation>
    <text evidence="11">About half TF is bound to the ribosome near the polypeptide exit tunnel while the other half is free in the cytoplasm.</text>
</comment>
<comment type="similarity">
    <text evidence="2 11">Belongs to the FKBP-type PPIase family. Tig subfamily.</text>
</comment>
<protein>
    <recommendedName>
        <fullName evidence="4 11">Trigger factor</fullName>
        <shortName evidence="11">TF</shortName>
        <ecNumber evidence="3 11">5.2.1.8</ecNumber>
    </recommendedName>
    <alternativeName>
        <fullName evidence="10 11">PPIase</fullName>
    </alternativeName>
</protein>
<keyword evidence="5 11" id="KW-0132">Cell division</keyword>
<dbReference type="GO" id="GO:0005737">
    <property type="term" value="C:cytoplasm"/>
    <property type="evidence" value="ECO:0007669"/>
    <property type="project" value="UniProtKB-SubCell"/>
</dbReference>
<evidence type="ECO:0000313" key="15">
    <source>
        <dbReference type="Proteomes" id="UP000294343"/>
    </source>
</evidence>
<dbReference type="AlphaFoldDB" id="A0A451DI74"/>
<dbReference type="InterPro" id="IPR008881">
    <property type="entry name" value="Trigger_fac_ribosome-bd_bac"/>
</dbReference>
<dbReference type="Gene3D" id="3.30.70.1050">
    <property type="entry name" value="Trigger factor ribosome-binding domain"/>
    <property type="match status" value="1"/>
</dbReference>
<evidence type="ECO:0000256" key="3">
    <source>
        <dbReference type="ARBA" id="ARBA00013194"/>
    </source>
</evidence>
<dbReference type="EMBL" id="LR217730">
    <property type="protein sequence ID" value="VFP86360.1"/>
    <property type="molecule type" value="Genomic_DNA"/>
</dbReference>
<evidence type="ECO:0000256" key="6">
    <source>
        <dbReference type="ARBA" id="ARBA00023110"/>
    </source>
</evidence>
<dbReference type="InterPro" id="IPR008880">
    <property type="entry name" value="Trigger_fac_C"/>
</dbReference>
<keyword evidence="6 11" id="KW-0697">Rotamase</keyword>
<dbReference type="PANTHER" id="PTHR30560">
    <property type="entry name" value="TRIGGER FACTOR CHAPERONE AND PEPTIDYL-PROLYL CIS/TRANS ISOMERASE"/>
    <property type="match status" value="1"/>
</dbReference>
<proteinExistence type="inferred from homology"/>
<dbReference type="RefSeq" id="WP_157989244.1">
    <property type="nucleotide sequence ID" value="NZ_LR217730.1"/>
</dbReference>
<evidence type="ECO:0000256" key="2">
    <source>
        <dbReference type="ARBA" id="ARBA00005464"/>
    </source>
</evidence>
<dbReference type="InterPro" id="IPR046357">
    <property type="entry name" value="PPIase_dom_sf"/>
</dbReference>
<dbReference type="EC" id="5.2.1.8" evidence="3 11"/>
<dbReference type="GO" id="GO:0043335">
    <property type="term" value="P:protein unfolding"/>
    <property type="evidence" value="ECO:0007669"/>
    <property type="project" value="TreeGrafter"/>
</dbReference>
<comment type="domain">
    <text evidence="11">Consists of 3 domains; the N-terminus binds the ribosome, the middle domain has PPIase activity, while the C-terminus has intrinsic chaperone activity on its own.</text>
</comment>
<name>A0A451DI74_9GAMM</name>
<comment type="function">
    <text evidence="11">Involved in protein export. Acts as a chaperone by maintaining the newly synthesized protein in an open conformation. Functions as a peptidyl-prolyl cis-trans isomerase.</text>
</comment>
<dbReference type="NCBIfam" id="TIGR00115">
    <property type="entry name" value="tig"/>
    <property type="match status" value="1"/>
</dbReference>
<dbReference type="GO" id="GO:0051301">
    <property type="term" value="P:cell division"/>
    <property type="evidence" value="ECO:0007669"/>
    <property type="project" value="UniProtKB-KW"/>
</dbReference>
<dbReference type="GO" id="GO:0051083">
    <property type="term" value="P:'de novo' cotranslational protein folding"/>
    <property type="evidence" value="ECO:0007669"/>
    <property type="project" value="TreeGrafter"/>
</dbReference>
<dbReference type="Pfam" id="PF05698">
    <property type="entry name" value="Trigger_C"/>
    <property type="match status" value="1"/>
</dbReference>
<dbReference type="GO" id="GO:0043022">
    <property type="term" value="F:ribosome binding"/>
    <property type="evidence" value="ECO:0007669"/>
    <property type="project" value="TreeGrafter"/>
</dbReference>
<feature type="domain" description="Trigger factor ribosome-binding bacterial" evidence="12">
    <location>
        <begin position="1"/>
        <end position="143"/>
    </location>
</feature>
<dbReference type="InterPro" id="IPR036611">
    <property type="entry name" value="Trigger_fac_ribosome-bd_sf"/>
</dbReference>
<dbReference type="Proteomes" id="UP000294343">
    <property type="component" value="Chromosome"/>
</dbReference>
<dbReference type="SUPFAM" id="SSF109998">
    <property type="entry name" value="Triger factor/SurA peptide-binding domain-like"/>
    <property type="match status" value="1"/>
</dbReference>
<evidence type="ECO:0000256" key="4">
    <source>
        <dbReference type="ARBA" id="ARBA00016902"/>
    </source>
</evidence>
<dbReference type="InterPro" id="IPR005215">
    <property type="entry name" value="Trig_fac"/>
</dbReference>
<dbReference type="Gene3D" id="1.10.3120.10">
    <property type="entry name" value="Trigger factor, C-terminal domain"/>
    <property type="match status" value="1"/>
</dbReference>
<reference evidence="14 15" key="1">
    <citation type="submission" date="2019-02" db="EMBL/GenBank/DDBJ databases">
        <authorList>
            <person name="Manzano-Marin A."/>
            <person name="Manzano-Marin A."/>
        </authorList>
    </citation>
    <scope>NUCLEOTIDE SEQUENCE [LARGE SCALE GENOMIC DNA]</scope>
    <source>
        <strain evidence="14 15">ErCipseudotsugae</strain>
    </source>
</reference>
<evidence type="ECO:0000256" key="11">
    <source>
        <dbReference type="HAMAP-Rule" id="MF_00303"/>
    </source>
</evidence>
<gene>
    <name evidence="11 14" type="primary">tig</name>
    <name evidence="14" type="ORF">ERCIPSPA2889_466</name>
</gene>